<dbReference type="SMART" id="SM00831">
    <property type="entry name" value="Cation_ATPase_N"/>
    <property type="match status" value="1"/>
</dbReference>
<dbReference type="InterPro" id="IPR004014">
    <property type="entry name" value="ATPase_P-typ_cation-transptr_N"/>
</dbReference>
<evidence type="ECO:0000256" key="7">
    <source>
        <dbReference type="ARBA" id="ARBA00022989"/>
    </source>
</evidence>
<dbReference type="Gene3D" id="2.70.150.10">
    <property type="entry name" value="Calcium-transporting ATPase, cytoplasmic transduction domain A"/>
    <property type="match status" value="1"/>
</dbReference>
<keyword evidence="8 9" id="KW-0472">Membrane</keyword>
<evidence type="ECO:0000256" key="2">
    <source>
        <dbReference type="ARBA" id="ARBA00005675"/>
    </source>
</evidence>
<evidence type="ECO:0000256" key="3">
    <source>
        <dbReference type="ARBA" id="ARBA00022692"/>
    </source>
</evidence>
<keyword evidence="4" id="KW-0547">Nucleotide-binding</keyword>
<keyword evidence="12" id="KW-1185">Reference proteome</keyword>
<dbReference type="InterPro" id="IPR044492">
    <property type="entry name" value="P_typ_ATPase_HD_dom"/>
</dbReference>
<keyword evidence="7 9" id="KW-1133">Transmembrane helix</keyword>
<dbReference type="EMBL" id="BAAAZE010000013">
    <property type="protein sequence ID" value="GAA4030434.1"/>
    <property type="molecule type" value="Genomic_DNA"/>
</dbReference>
<dbReference type="PRINTS" id="PR00119">
    <property type="entry name" value="CATATPASE"/>
</dbReference>
<feature type="transmembrane region" description="Helical" evidence="9">
    <location>
        <begin position="229"/>
        <end position="247"/>
    </location>
</feature>
<keyword evidence="5" id="KW-0067">ATP-binding</keyword>
<dbReference type="InterPro" id="IPR018303">
    <property type="entry name" value="ATPase_P-typ_P_site"/>
</dbReference>
<evidence type="ECO:0000256" key="1">
    <source>
        <dbReference type="ARBA" id="ARBA00004141"/>
    </source>
</evidence>
<dbReference type="InterPro" id="IPR001757">
    <property type="entry name" value="P_typ_ATPase"/>
</dbReference>
<keyword evidence="6" id="KW-1278">Translocase</keyword>
<comment type="similarity">
    <text evidence="2">Belongs to the cation transport ATPase (P-type) (TC 3.A.3) family. Type IIA subfamily.</text>
</comment>
<feature type="transmembrane region" description="Helical" evidence="9">
    <location>
        <begin position="259"/>
        <end position="283"/>
    </location>
</feature>
<feature type="transmembrane region" description="Helical" evidence="9">
    <location>
        <begin position="33"/>
        <end position="56"/>
    </location>
</feature>
<dbReference type="SUPFAM" id="SSF81665">
    <property type="entry name" value="Calcium ATPase, transmembrane domain M"/>
    <property type="match status" value="1"/>
</dbReference>
<feature type="transmembrane region" description="Helical" evidence="9">
    <location>
        <begin position="713"/>
        <end position="735"/>
    </location>
</feature>
<evidence type="ECO:0000259" key="10">
    <source>
        <dbReference type="SMART" id="SM00831"/>
    </source>
</evidence>
<evidence type="ECO:0000256" key="9">
    <source>
        <dbReference type="SAM" id="Phobius"/>
    </source>
</evidence>
<dbReference type="PANTHER" id="PTHR43294">
    <property type="entry name" value="SODIUM/POTASSIUM-TRANSPORTING ATPASE SUBUNIT ALPHA"/>
    <property type="match status" value="1"/>
</dbReference>
<dbReference type="PROSITE" id="PS00154">
    <property type="entry name" value="ATPASE_E1_E2"/>
    <property type="match status" value="1"/>
</dbReference>
<dbReference type="InterPro" id="IPR006068">
    <property type="entry name" value="ATPase_P-typ_cation-transptr_C"/>
</dbReference>
<dbReference type="Gene3D" id="1.20.1110.10">
    <property type="entry name" value="Calcium-transporting ATPase, transmembrane domain"/>
    <property type="match status" value="2"/>
</dbReference>
<reference evidence="12" key="1">
    <citation type="journal article" date="2019" name="Int. J. Syst. Evol. Microbiol.">
        <title>The Global Catalogue of Microorganisms (GCM) 10K type strain sequencing project: providing services to taxonomists for standard genome sequencing and annotation.</title>
        <authorList>
            <consortium name="The Broad Institute Genomics Platform"/>
            <consortium name="The Broad Institute Genome Sequencing Center for Infectious Disease"/>
            <person name="Wu L."/>
            <person name="Ma J."/>
        </authorList>
    </citation>
    <scope>NUCLEOTIDE SEQUENCE [LARGE SCALE GENOMIC DNA]</scope>
    <source>
        <strain evidence="12">JCM 16673</strain>
    </source>
</reference>
<protein>
    <submittedName>
        <fullName evidence="11">HAD-IC family P-type ATPase</fullName>
    </submittedName>
</protein>
<dbReference type="InterPro" id="IPR050510">
    <property type="entry name" value="Cation_transp_ATPase_P-type"/>
</dbReference>
<feature type="transmembrane region" description="Helical" evidence="9">
    <location>
        <begin position="781"/>
        <end position="808"/>
    </location>
</feature>
<evidence type="ECO:0000256" key="6">
    <source>
        <dbReference type="ARBA" id="ARBA00022967"/>
    </source>
</evidence>
<dbReference type="PRINTS" id="PR00120">
    <property type="entry name" value="HATPASE"/>
</dbReference>
<dbReference type="SUPFAM" id="SSF81660">
    <property type="entry name" value="Metal cation-transporting ATPase, ATP-binding domain N"/>
    <property type="match status" value="1"/>
</dbReference>
<dbReference type="SFLD" id="SFLDS00003">
    <property type="entry name" value="Haloacid_Dehalogenase"/>
    <property type="match status" value="1"/>
</dbReference>
<dbReference type="SUPFAM" id="SSF81653">
    <property type="entry name" value="Calcium ATPase, transduction domain A"/>
    <property type="match status" value="1"/>
</dbReference>
<dbReference type="SFLD" id="SFLDG00002">
    <property type="entry name" value="C1.7:_P-type_atpase_like"/>
    <property type="match status" value="1"/>
</dbReference>
<evidence type="ECO:0000313" key="11">
    <source>
        <dbReference type="EMBL" id="GAA4030434.1"/>
    </source>
</evidence>
<dbReference type="Pfam" id="PF00122">
    <property type="entry name" value="E1-E2_ATPase"/>
    <property type="match status" value="1"/>
</dbReference>
<feature type="transmembrane region" description="Helical" evidence="9">
    <location>
        <begin position="62"/>
        <end position="78"/>
    </location>
</feature>
<comment type="caution">
    <text evidence="11">The sequence shown here is derived from an EMBL/GenBank/DDBJ whole genome shotgun (WGS) entry which is preliminary data.</text>
</comment>
<dbReference type="InterPro" id="IPR036412">
    <property type="entry name" value="HAD-like_sf"/>
</dbReference>
<dbReference type="Pfam" id="PF00690">
    <property type="entry name" value="Cation_ATPase_N"/>
    <property type="match status" value="1"/>
</dbReference>
<feature type="transmembrane region" description="Helical" evidence="9">
    <location>
        <begin position="814"/>
        <end position="833"/>
    </location>
</feature>
<evidence type="ECO:0000256" key="5">
    <source>
        <dbReference type="ARBA" id="ARBA00022840"/>
    </source>
</evidence>
<evidence type="ECO:0000313" key="12">
    <source>
        <dbReference type="Proteomes" id="UP001501353"/>
    </source>
</evidence>
<evidence type="ECO:0000256" key="8">
    <source>
        <dbReference type="ARBA" id="ARBA00023136"/>
    </source>
</evidence>
<gene>
    <name evidence="11" type="ORF">GCM10022212_30910</name>
</gene>
<dbReference type="Gene3D" id="3.40.50.1000">
    <property type="entry name" value="HAD superfamily/HAD-like"/>
    <property type="match status" value="2"/>
</dbReference>
<dbReference type="NCBIfam" id="TIGR01494">
    <property type="entry name" value="ATPase_P-type"/>
    <property type="match status" value="2"/>
</dbReference>
<sequence length="843" mass="89971">MRSGLTDTEARARLTRDGPNALPVSRPRSVLRLLGDVVAEPMFLLLVACGVIYLALGDRNEALMLLGFVFVVMGITFVQQRRTERSLESLRDMSSPQALVLRDGKTQKIAGRDLVCGDIVLLAEGDRVPADLDLIEVSNLSVDESMLTGESVPVSKQAGTTAGAVDPSSSASAESQAFSGTLVTQGTAQGCVMATGERSALGRIGKSLAALGGEDTPIQNETRTVVKRVAIVGLMLASGLAVAYWFSTGDWLHGLLAGLTLAMAILPEELPVILTLFLGLGAWRLSREKVLARSIPAVELLGATTVLCVDKTGTLTANRMAVRRLWTEADAYDSAKADATPLQEALHGVLEFAVLASHRRAFDPMETAIAESGKRLLAGTEHLHDDWTLVDDYPLSRAMLAMSRVWQSPDQQALMIAAKGAPEAIVDLCHMDATRQAAIAAQVAIMAGDGLRVLGVARATFAAAALPDQQHDFDFVFLGLVALEDPVRPDVPKAIAECRAAGIRVVMITGDHPVTAVSIARQAGLTTDGEVMTGSELATLNDDELTKRLAATHVFCRVQPEQKLRLVQAFRARGDIVAMTGDGVNDAPALKAAHIGVAMGARGTDVAREAAALVLLNDDFSSLVTAVRYGRRVFANLRKAIVFVVAVHVPIVGLSILPVLLGWPMLLMPVHILFLQLIIDPACSVVFEAQPLEADAMTVPPRRQDARLFDRTVLIRGLWQGMGLLALLLGVHALARQFSGSDEVARALTFTVLVLSNLALIFANRFWNQPALLARGGSNRAFVWIAVATVTMLGAIIGVPFLSGLFLFATPPPWMLLAGAGAAVVSLLWFEVVKWGLRSRVAA</sequence>
<feature type="transmembrane region" description="Helical" evidence="9">
    <location>
        <begin position="672"/>
        <end position="692"/>
    </location>
</feature>
<feature type="transmembrane region" description="Helical" evidence="9">
    <location>
        <begin position="640"/>
        <end position="666"/>
    </location>
</feature>
<comment type="subcellular location">
    <subcellularLocation>
        <location evidence="1">Membrane</location>
        <topology evidence="1">Multi-pass membrane protein</topology>
    </subcellularLocation>
</comment>
<dbReference type="InterPro" id="IPR059000">
    <property type="entry name" value="ATPase_P-type_domA"/>
</dbReference>
<dbReference type="SFLD" id="SFLDF00027">
    <property type="entry name" value="p-type_atpase"/>
    <property type="match status" value="1"/>
</dbReference>
<dbReference type="InterPro" id="IPR023214">
    <property type="entry name" value="HAD_sf"/>
</dbReference>
<dbReference type="InterPro" id="IPR023298">
    <property type="entry name" value="ATPase_P-typ_TM_dom_sf"/>
</dbReference>
<name>A0ABP7TS29_9BURK</name>
<feature type="transmembrane region" description="Helical" evidence="9">
    <location>
        <begin position="747"/>
        <end position="767"/>
    </location>
</feature>
<dbReference type="RefSeq" id="WP_344764599.1">
    <property type="nucleotide sequence ID" value="NZ_BAAAZE010000013.1"/>
</dbReference>
<dbReference type="SUPFAM" id="SSF56784">
    <property type="entry name" value="HAD-like"/>
    <property type="match status" value="1"/>
</dbReference>
<dbReference type="Proteomes" id="UP001501353">
    <property type="component" value="Unassembled WGS sequence"/>
</dbReference>
<feature type="domain" description="Cation-transporting P-type ATPase N-terminal" evidence="10">
    <location>
        <begin position="3"/>
        <end position="58"/>
    </location>
</feature>
<proteinExistence type="inferred from homology"/>
<dbReference type="InterPro" id="IPR023299">
    <property type="entry name" value="ATPase_P-typ_cyto_dom_N"/>
</dbReference>
<dbReference type="Pfam" id="PF00689">
    <property type="entry name" value="Cation_ATPase_C"/>
    <property type="match status" value="1"/>
</dbReference>
<organism evidence="11 12">
    <name type="scientific">Actimicrobium antarcticum</name>
    <dbReference type="NCBI Taxonomy" id="1051899"/>
    <lineage>
        <taxon>Bacteria</taxon>
        <taxon>Pseudomonadati</taxon>
        <taxon>Pseudomonadota</taxon>
        <taxon>Betaproteobacteria</taxon>
        <taxon>Burkholderiales</taxon>
        <taxon>Oxalobacteraceae</taxon>
        <taxon>Actimicrobium</taxon>
    </lineage>
</organism>
<dbReference type="PANTHER" id="PTHR43294:SF20">
    <property type="entry name" value="P-TYPE ATPASE"/>
    <property type="match status" value="1"/>
</dbReference>
<evidence type="ECO:0000256" key="4">
    <source>
        <dbReference type="ARBA" id="ARBA00022741"/>
    </source>
</evidence>
<dbReference type="Gene3D" id="3.40.1110.10">
    <property type="entry name" value="Calcium-transporting ATPase, cytoplasmic domain N"/>
    <property type="match status" value="2"/>
</dbReference>
<dbReference type="Pfam" id="PF00702">
    <property type="entry name" value="Hydrolase"/>
    <property type="match status" value="1"/>
</dbReference>
<dbReference type="InterPro" id="IPR008250">
    <property type="entry name" value="ATPase_P-typ_transduc_dom_A_sf"/>
</dbReference>
<keyword evidence="3 9" id="KW-0812">Transmembrane</keyword>
<accession>A0ABP7TS29</accession>